<dbReference type="HOGENOM" id="CLU_2646343_0_0_11"/>
<dbReference type="AlphaFoldDB" id="U1RVR7"/>
<organism evidence="1 2">
    <name type="scientific">Actinomyces johnsonii F0510</name>
    <dbReference type="NCBI Taxonomy" id="1227262"/>
    <lineage>
        <taxon>Bacteria</taxon>
        <taxon>Bacillati</taxon>
        <taxon>Actinomycetota</taxon>
        <taxon>Actinomycetes</taxon>
        <taxon>Actinomycetales</taxon>
        <taxon>Actinomycetaceae</taxon>
        <taxon>Actinomyces</taxon>
    </lineage>
</organism>
<comment type="caution">
    <text evidence="1">The sequence shown here is derived from an EMBL/GenBank/DDBJ whole genome shotgun (WGS) entry which is preliminary data.</text>
</comment>
<dbReference type="Proteomes" id="UP000016498">
    <property type="component" value="Unassembled WGS sequence"/>
</dbReference>
<dbReference type="EMBL" id="AWSD01000005">
    <property type="protein sequence ID" value="ERH23748.1"/>
    <property type="molecule type" value="Genomic_DNA"/>
</dbReference>
<accession>U1RVR7</accession>
<evidence type="ECO:0000313" key="2">
    <source>
        <dbReference type="Proteomes" id="UP000016498"/>
    </source>
</evidence>
<proteinExistence type="predicted"/>
<protein>
    <submittedName>
        <fullName evidence="1">Uncharacterized protein</fullName>
    </submittedName>
</protein>
<reference evidence="1 2" key="1">
    <citation type="submission" date="2013-06" db="EMBL/GenBank/DDBJ databases">
        <authorList>
            <person name="Weinstock G."/>
            <person name="Sodergren E."/>
            <person name="Lobos E.A."/>
            <person name="Fulton L."/>
            <person name="Fulton R."/>
            <person name="Courtney L."/>
            <person name="Fronick C."/>
            <person name="O'Laughlin M."/>
            <person name="Godfrey J."/>
            <person name="Wilson R.M."/>
            <person name="Miner T."/>
            <person name="Farmer C."/>
            <person name="Delehaunty K."/>
            <person name="Cordes M."/>
            <person name="Minx P."/>
            <person name="Tomlinson C."/>
            <person name="Chen J."/>
            <person name="Wollam A."/>
            <person name="Pepin K.H."/>
            <person name="Bhonagiri V."/>
            <person name="Zhang X."/>
            <person name="Warren W."/>
            <person name="Mitreva M."/>
            <person name="Mardis E.R."/>
            <person name="Wilson R.K."/>
        </authorList>
    </citation>
    <scope>NUCLEOTIDE SEQUENCE [LARGE SCALE GENOMIC DNA]</scope>
    <source>
        <strain evidence="1 2">F0510</strain>
    </source>
</reference>
<name>U1RVR7_9ACTO</name>
<evidence type="ECO:0000313" key="1">
    <source>
        <dbReference type="EMBL" id="ERH23748.1"/>
    </source>
</evidence>
<sequence>MIEHLGSTYGATEMAVPLDVGSQTSVSKRGWALQVAVRGLRLPGPGGVGQGVMKCFECIVAVRQLNRLSGNRLPVS</sequence>
<gene>
    <name evidence="1" type="ORF">HMPREF1549_00054</name>
</gene>